<dbReference type="PATRIC" id="fig|1703778.3.peg.417"/>
<name>A0A0S8K067_UNCW3</name>
<dbReference type="PROSITE" id="PS51384">
    <property type="entry name" value="FAD_FR"/>
    <property type="match status" value="1"/>
</dbReference>
<dbReference type="CDD" id="cd00207">
    <property type="entry name" value="fer2"/>
    <property type="match status" value="1"/>
</dbReference>
<dbReference type="Proteomes" id="UP000050975">
    <property type="component" value="Unassembled WGS sequence"/>
</dbReference>
<dbReference type="InterPro" id="IPR008333">
    <property type="entry name" value="Cbr1-like_FAD-bd_dom"/>
</dbReference>
<accession>A0A0S8K067</accession>
<sequence length="370" mass="41160">MAPLIVPIAIVSAIGAALAASLVFAERVITNYGDVVLDINNGDKKITIRGGGSLLETLTTQKIFIPSACGGRGTCGYCKVRVLEGAGQLLPTEEPYMDDKERALGIRLSCQVKLRNDLKIEIPTELLTIKEYRCTCDEIIDCTYDIKQFKLKFLDGQQINYTPGQYVQVLAPLYEKSNEEVYRAYSISSDPEDKSAIELIVRRVPDGICTTYLFDYLKQGDSVKINGPYGQFYLRDTSAPIIFIAGGSGIAPIKCIVHHMKNTGNTRKSIFFFGVRTTADLFLDKEMTQFAADLPHFRFVPVVSQPESETDWKGTTGRVTDVAEAYLNEQKDASDYEGYLCGSPGMIESSISVLTRFNIPEDRIYYDKFS</sequence>
<reference evidence="7 8" key="1">
    <citation type="journal article" date="2015" name="Microbiome">
        <title>Genomic resolution of linkages in carbon, nitrogen, and sulfur cycling among widespread estuary sediment bacteria.</title>
        <authorList>
            <person name="Baker B.J."/>
            <person name="Lazar C.S."/>
            <person name="Teske A.P."/>
            <person name="Dick G.J."/>
        </authorList>
    </citation>
    <scope>NUCLEOTIDE SEQUENCE [LARGE SCALE GENOMIC DNA]</scope>
    <source>
        <strain evidence="7">SM1_77</strain>
    </source>
</reference>
<dbReference type="InterPro" id="IPR036010">
    <property type="entry name" value="2Fe-2S_ferredoxin-like_sf"/>
</dbReference>
<dbReference type="InterPro" id="IPR039261">
    <property type="entry name" value="FNR_nucleotide-bd"/>
</dbReference>
<dbReference type="InterPro" id="IPR001041">
    <property type="entry name" value="2Fe-2S_ferredoxin-type"/>
</dbReference>
<dbReference type="SUPFAM" id="SSF63380">
    <property type="entry name" value="Riboflavin synthase domain-like"/>
    <property type="match status" value="1"/>
</dbReference>
<dbReference type="Pfam" id="PF00175">
    <property type="entry name" value="NAD_binding_1"/>
    <property type="match status" value="1"/>
</dbReference>
<evidence type="ECO:0000256" key="2">
    <source>
        <dbReference type="ARBA" id="ARBA00022630"/>
    </source>
</evidence>
<dbReference type="InterPro" id="IPR001709">
    <property type="entry name" value="Flavoprot_Pyr_Nucl_cyt_Rdtase"/>
</dbReference>
<dbReference type="GO" id="GO:0016491">
    <property type="term" value="F:oxidoreductase activity"/>
    <property type="evidence" value="ECO:0007669"/>
    <property type="project" value="InterPro"/>
</dbReference>
<evidence type="ECO:0000259" key="6">
    <source>
        <dbReference type="PROSITE" id="PS51384"/>
    </source>
</evidence>
<keyword evidence="3" id="KW-0274">FAD</keyword>
<dbReference type="Pfam" id="PF00111">
    <property type="entry name" value="Fer2"/>
    <property type="match status" value="1"/>
</dbReference>
<keyword evidence="2" id="KW-0285">Flavoprotein</keyword>
<dbReference type="PROSITE" id="PS51085">
    <property type="entry name" value="2FE2S_FER_2"/>
    <property type="match status" value="1"/>
</dbReference>
<comment type="caution">
    <text evidence="7">The sequence shown here is derived from an EMBL/GenBank/DDBJ whole genome shotgun (WGS) entry which is preliminary data.</text>
</comment>
<feature type="domain" description="FAD-binding FR-type" evidence="6">
    <location>
        <begin position="129"/>
        <end position="235"/>
    </location>
</feature>
<dbReference type="InterPro" id="IPR012675">
    <property type="entry name" value="Beta-grasp_dom_sf"/>
</dbReference>
<dbReference type="SUPFAM" id="SSF52343">
    <property type="entry name" value="Ferredoxin reductase-like, C-terminal NADP-linked domain"/>
    <property type="match status" value="1"/>
</dbReference>
<dbReference type="Gene3D" id="2.40.30.10">
    <property type="entry name" value="Translation factors"/>
    <property type="match status" value="1"/>
</dbReference>
<feature type="domain" description="2Fe-2S ferredoxin-type" evidence="5">
    <location>
        <begin position="33"/>
        <end position="126"/>
    </location>
</feature>
<dbReference type="Gene3D" id="3.10.20.30">
    <property type="match status" value="1"/>
</dbReference>
<dbReference type="Gene3D" id="3.40.50.80">
    <property type="entry name" value="Nucleotide-binding domain of ferredoxin-NADP reductase (FNR) module"/>
    <property type="match status" value="1"/>
</dbReference>
<organism evidence="7 8">
    <name type="scientific">candidate division WOR_3 bacterium SM1_77</name>
    <dbReference type="NCBI Taxonomy" id="1703778"/>
    <lineage>
        <taxon>Bacteria</taxon>
        <taxon>Bacteria division WOR-3</taxon>
    </lineage>
</organism>
<evidence type="ECO:0000256" key="4">
    <source>
        <dbReference type="ARBA" id="ARBA00023004"/>
    </source>
</evidence>
<evidence type="ECO:0008006" key="9">
    <source>
        <dbReference type="Google" id="ProtNLM"/>
    </source>
</evidence>
<dbReference type="Pfam" id="PF00970">
    <property type="entry name" value="FAD_binding_6"/>
    <property type="match status" value="1"/>
</dbReference>
<dbReference type="PRINTS" id="PR00371">
    <property type="entry name" value="FPNCR"/>
</dbReference>
<evidence type="ECO:0000256" key="1">
    <source>
        <dbReference type="ARBA" id="ARBA00022448"/>
    </source>
</evidence>
<dbReference type="AlphaFoldDB" id="A0A0S8K067"/>
<protein>
    <recommendedName>
        <fullName evidence="9">Oxidoreductase</fullName>
    </recommendedName>
</protein>
<proteinExistence type="predicted"/>
<dbReference type="EMBL" id="LJVE01000058">
    <property type="protein sequence ID" value="KPL14269.1"/>
    <property type="molecule type" value="Genomic_DNA"/>
</dbReference>
<evidence type="ECO:0000256" key="3">
    <source>
        <dbReference type="ARBA" id="ARBA00022827"/>
    </source>
</evidence>
<evidence type="ECO:0000313" key="8">
    <source>
        <dbReference type="Proteomes" id="UP000050975"/>
    </source>
</evidence>
<keyword evidence="4" id="KW-0408">Iron</keyword>
<dbReference type="InterPro" id="IPR001433">
    <property type="entry name" value="OxRdtase_FAD/NAD-bd"/>
</dbReference>
<dbReference type="PRINTS" id="PR00410">
    <property type="entry name" value="PHEHYDRXLASE"/>
</dbReference>
<keyword evidence="1" id="KW-0813">Transport</keyword>
<dbReference type="SUPFAM" id="SSF54292">
    <property type="entry name" value="2Fe-2S ferredoxin-like"/>
    <property type="match status" value="1"/>
</dbReference>
<dbReference type="PANTHER" id="PTHR43644">
    <property type="entry name" value="NA(+)-TRANSLOCATING NADH-QUINONE REDUCTASE SUBUNIT"/>
    <property type="match status" value="1"/>
</dbReference>
<dbReference type="PANTHER" id="PTHR43644:SF1">
    <property type="entry name" value="NAD(P)H-FLAVIN REDUCTASE"/>
    <property type="match status" value="1"/>
</dbReference>
<evidence type="ECO:0000259" key="5">
    <source>
        <dbReference type="PROSITE" id="PS51085"/>
    </source>
</evidence>
<evidence type="ECO:0000313" key="7">
    <source>
        <dbReference type="EMBL" id="KPL14269.1"/>
    </source>
</evidence>
<gene>
    <name evidence="7" type="ORF">AMJ74_03700</name>
</gene>
<dbReference type="GO" id="GO:0051536">
    <property type="term" value="F:iron-sulfur cluster binding"/>
    <property type="evidence" value="ECO:0007669"/>
    <property type="project" value="InterPro"/>
</dbReference>
<dbReference type="InterPro" id="IPR017938">
    <property type="entry name" value="Riboflavin_synthase-like_b-brl"/>
</dbReference>
<dbReference type="InterPro" id="IPR017927">
    <property type="entry name" value="FAD-bd_FR_type"/>
</dbReference>